<evidence type="ECO:0000313" key="3">
    <source>
        <dbReference type="Proteomes" id="UP001159363"/>
    </source>
</evidence>
<feature type="compositionally biased region" description="Basic and acidic residues" evidence="1">
    <location>
        <begin position="579"/>
        <end position="589"/>
    </location>
</feature>
<organism evidence="2 3">
    <name type="scientific">Dryococelus australis</name>
    <dbReference type="NCBI Taxonomy" id="614101"/>
    <lineage>
        <taxon>Eukaryota</taxon>
        <taxon>Metazoa</taxon>
        <taxon>Ecdysozoa</taxon>
        <taxon>Arthropoda</taxon>
        <taxon>Hexapoda</taxon>
        <taxon>Insecta</taxon>
        <taxon>Pterygota</taxon>
        <taxon>Neoptera</taxon>
        <taxon>Polyneoptera</taxon>
        <taxon>Phasmatodea</taxon>
        <taxon>Verophasmatodea</taxon>
        <taxon>Anareolatae</taxon>
        <taxon>Phasmatidae</taxon>
        <taxon>Eurycanthinae</taxon>
        <taxon>Dryococelus</taxon>
    </lineage>
</organism>
<keyword evidence="3" id="KW-1185">Reference proteome</keyword>
<protein>
    <submittedName>
        <fullName evidence="2">Uncharacterized protein</fullName>
    </submittedName>
</protein>
<feature type="region of interest" description="Disordered" evidence="1">
    <location>
        <begin position="569"/>
        <end position="589"/>
    </location>
</feature>
<sequence length="589" mass="65903">MFGCWKRRFQVLVLGLKESLEYLFPIIVTTAVLHNIFRQAGEELPPDHPNLNCHPLWNQLLEGGDAREHHIIAGQGPRYDALIEHHFRRHAPMLLKYLRKTDRLLASHPVEPGSIPGRATPGFPQVGIVPDDVAGRWVFFLGDLWSPPPRPCSPALLHSHFISPSSALKTSLRAAQISQVNLLYELEYYLANDITAGFTSLGRYSLSAKVDRSLVRDLGHPDGRPQTAEPCFQHNTSRGIEHKVREVVYKPRALEARGAILHAAAGGAARETPRREDRNPWSAIDRAVLLRRDKVRGHRNLQATSELKICCRGTAFEPTTLRQQVGHPNPELWSQRNHLRYQIKFKNKRKFFEDSPSASLGSPPNILEKESSGEGESLVSLIVQKNYLPNRHQLFPLHSRLFLPVGIHSGSSAKVKFKSASMTTIQTILPIPLGTSIDPFSLSTRCNHDEVPTGSHNTQVSSGRLQHDRAKGQDLARDSRGSFGCHLGFPISCSVIPVTQPNQSSHNAKMNFKYESLPLTSTTMEPRPASSLTKVLHEWLNPTPKVKVQHQGHLDPRWLLGDRNNRVGSQESKMAARVSSRDTSRILAL</sequence>
<gene>
    <name evidence="2" type="ORF">PR048_018537</name>
</gene>
<feature type="region of interest" description="Disordered" evidence="1">
    <location>
        <begin position="450"/>
        <end position="470"/>
    </location>
</feature>
<dbReference type="Proteomes" id="UP001159363">
    <property type="component" value="Chromosome 5"/>
</dbReference>
<reference evidence="2 3" key="1">
    <citation type="submission" date="2023-02" db="EMBL/GenBank/DDBJ databases">
        <title>LHISI_Scaffold_Assembly.</title>
        <authorList>
            <person name="Stuart O.P."/>
            <person name="Cleave R."/>
            <person name="Magrath M.J.L."/>
            <person name="Mikheyev A.S."/>
        </authorList>
    </citation>
    <scope>NUCLEOTIDE SEQUENCE [LARGE SCALE GENOMIC DNA]</scope>
    <source>
        <strain evidence="2">Daus_M_001</strain>
        <tissue evidence="2">Leg muscle</tissue>
    </source>
</reference>
<accession>A0ABQ9HCR0</accession>
<evidence type="ECO:0000313" key="2">
    <source>
        <dbReference type="EMBL" id="KAJ8882049.1"/>
    </source>
</evidence>
<proteinExistence type="predicted"/>
<comment type="caution">
    <text evidence="2">The sequence shown here is derived from an EMBL/GenBank/DDBJ whole genome shotgun (WGS) entry which is preliminary data.</text>
</comment>
<feature type="compositionally biased region" description="Polar residues" evidence="1">
    <location>
        <begin position="454"/>
        <end position="464"/>
    </location>
</feature>
<dbReference type="EMBL" id="JARBHB010000006">
    <property type="protein sequence ID" value="KAJ8882049.1"/>
    <property type="molecule type" value="Genomic_DNA"/>
</dbReference>
<name>A0ABQ9HCR0_9NEOP</name>
<evidence type="ECO:0000256" key="1">
    <source>
        <dbReference type="SAM" id="MobiDB-lite"/>
    </source>
</evidence>